<dbReference type="PANTHER" id="PTHR32488:SF76">
    <property type="entry name" value="ANKYRIN REPEAT-CONTAINING PROTEIN-RELATED"/>
    <property type="match status" value="1"/>
</dbReference>
<dbReference type="InParanoid" id="F1A4V2"/>
<dbReference type="STRING" id="5786.F1A4V2"/>
<proteinExistence type="predicted"/>
<dbReference type="AlphaFoldDB" id="F1A4V2"/>
<dbReference type="eggNOG" id="ENOG502RSU6">
    <property type="taxonomic scope" value="Eukaryota"/>
</dbReference>
<name>F1A4V2_DICPU</name>
<feature type="compositionally biased region" description="Polar residues" evidence="1">
    <location>
        <begin position="179"/>
        <end position="193"/>
    </location>
</feature>
<dbReference type="Proteomes" id="UP000001064">
    <property type="component" value="Unassembled WGS sequence"/>
</dbReference>
<feature type="region of interest" description="Disordered" evidence="1">
    <location>
        <begin position="238"/>
        <end position="269"/>
    </location>
</feature>
<feature type="region of interest" description="Disordered" evidence="1">
    <location>
        <begin position="178"/>
        <end position="217"/>
    </location>
</feature>
<reference evidence="3" key="1">
    <citation type="journal article" date="2011" name="Genome Biol.">
        <title>Comparative genomics of the social amoebae Dictyostelium discoideum and Dictyostelium purpureum.</title>
        <authorList>
            <consortium name="US DOE Joint Genome Institute (JGI-PGF)"/>
            <person name="Sucgang R."/>
            <person name="Kuo A."/>
            <person name="Tian X."/>
            <person name="Salerno W."/>
            <person name="Parikh A."/>
            <person name="Feasley C.L."/>
            <person name="Dalin E."/>
            <person name="Tu H."/>
            <person name="Huang E."/>
            <person name="Barry K."/>
            <person name="Lindquist E."/>
            <person name="Shapiro H."/>
            <person name="Bruce D."/>
            <person name="Schmutz J."/>
            <person name="Salamov A."/>
            <person name="Fey P."/>
            <person name="Gaudet P."/>
            <person name="Anjard C."/>
            <person name="Babu M.M."/>
            <person name="Basu S."/>
            <person name="Bushmanova Y."/>
            <person name="van der Wel H."/>
            <person name="Katoh-Kurasawa M."/>
            <person name="Dinh C."/>
            <person name="Coutinho P.M."/>
            <person name="Saito T."/>
            <person name="Elias M."/>
            <person name="Schaap P."/>
            <person name="Kay R.R."/>
            <person name="Henrissat B."/>
            <person name="Eichinger L."/>
            <person name="Rivero F."/>
            <person name="Putnam N.H."/>
            <person name="West C.M."/>
            <person name="Loomis W.F."/>
            <person name="Chisholm R.L."/>
            <person name="Shaulsky G."/>
            <person name="Strassmann J.E."/>
            <person name="Queller D.C."/>
            <person name="Kuspa A."/>
            <person name="Grigoriev I.V."/>
        </authorList>
    </citation>
    <scope>NUCLEOTIDE SEQUENCE [LARGE SCALE GENOMIC DNA]</scope>
    <source>
        <strain evidence="3">QSDP1</strain>
    </source>
</reference>
<feature type="region of interest" description="Disordered" evidence="1">
    <location>
        <begin position="310"/>
        <end position="360"/>
    </location>
</feature>
<dbReference type="GeneID" id="10507228"/>
<accession>F1A4V2</accession>
<feature type="compositionally biased region" description="Low complexity" evidence="1">
    <location>
        <begin position="10"/>
        <end position="19"/>
    </location>
</feature>
<dbReference type="RefSeq" id="XP_003294696.1">
    <property type="nucleotide sequence ID" value="XM_003294648.1"/>
</dbReference>
<organism evidence="2 3">
    <name type="scientific">Dictyostelium purpureum</name>
    <name type="common">Slime mold</name>
    <dbReference type="NCBI Taxonomy" id="5786"/>
    <lineage>
        <taxon>Eukaryota</taxon>
        <taxon>Amoebozoa</taxon>
        <taxon>Evosea</taxon>
        <taxon>Eumycetozoa</taxon>
        <taxon>Dictyostelia</taxon>
        <taxon>Dictyosteliales</taxon>
        <taxon>Dictyosteliaceae</taxon>
        <taxon>Dictyostelium</taxon>
    </lineage>
</organism>
<feature type="compositionally biased region" description="Polar residues" evidence="1">
    <location>
        <begin position="333"/>
        <end position="360"/>
    </location>
</feature>
<dbReference type="KEGG" id="dpp:DICPUDRAFT_159734"/>
<dbReference type="EMBL" id="GL871546">
    <property type="protein sequence ID" value="EGC28782.1"/>
    <property type="molecule type" value="Genomic_DNA"/>
</dbReference>
<gene>
    <name evidence="2" type="ORF">DICPUDRAFT_159734</name>
</gene>
<sequence>TPPNKKTHIHNNNNVFNNSNEKENSFIKTLRNSNNSLTFDYCRPLSPKTHIINIDNNNSGNNSPLLKRSFSNLNSNDNIEQPNPNKNKYSYSTSPILSTNMTFKSSTPPTVSSSPFKLFKLSMDINDNNNNSMDTSIQDDISYEKEEIIPMDITKRSIDDCPLTPSPSKLFEKLYVKTPSPNRSNSTINNIESPASKPLTEPIKRQQLFPNKRIQDIKSEKSVTTKLDLVHPSKLPKKNISSCLSSSSSTTKHTIKPSLNSTKTTSNITTPIKSTLNKTVNKSVSLTPKSITKTTTTTLGNLKTATTINKTPSRKSIATTTNTATSISASKPIGSTPSLSKRNIETSDSTSPKNMSSTMAKALATSTTPSKKIRMSLPSSLVTTSSVSAVTPKKSTLKTSSDLTTPTATATTTTTKITKTKTTAITTTTIATTPVSSGSNKRASTITNKRLSSIAPTSRKSILPPQPLTADDDFEKMIQQAMLDEINGKYKGGSLISQKSPEKIEQSEWSPIRKKSLYNDHENLFNSVFKNNFLKNRIFSNYKFKRSYNYERLVSVEYIYNRFSNGISIIRDKVKNNEYLQFSHNSISIIFKEIYKNNKENQLFYQTFYSHYLQFIDRLDVVREAILNSNLLALKLICQDKEEIEMVLKSNWPNTIFIKNNQDFKIFCYIRSLGIDTKKLDIQIHNQFYIFQNNYKLKHLVKLLENLPTIMNIDSTLAIEKSNTFSTEQLESNINNLLDQYSSIIVPPPPPSNELKQNILKYVDLFYSISKFEQPLNYHLLFGDKQTIFTKIEEIAPNPNILNEQALTDLFRFSSYKVDNSLYLILFNPQKGSSKTKYFIKSIFQSRNIELIEFIIDEYQMFDLLDTYSSSIISSITLTKELDFLFKNYQEIFFKDNENINWLFIKSIPLLEHYEMLMKQLNSTFKINTITPVELEPFKENFELLNDNIVLEILNRILNDNNGEILSNYENIEMNFNLDPFSFIISNNLKRNTPKEIKLLISILNTGKIKSFNLREIEQCNMNLLDGWILDHCITPLPTQFPQFNREVIKLYILTSNNSTVCVSIYDRTVIKFLYSCGRYDEILMFNDLELFTITNEINVNYLNVDFVNQLFSNIYSLEYSPRNVRINGFELNKFLRDLVLNGCLPILQLLSSRYGRVFDIISRSNSGAYLQIADLKSLFKLSIRLDNLKISQIFLNLGGILSKEEILNEGKAYSILNGKRNISCSNIIKDHQFLPSI</sequence>
<keyword evidence="3" id="KW-1185">Reference proteome</keyword>
<feature type="compositionally biased region" description="Polar residues" evidence="1">
    <location>
        <begin position="257"/>
        <end position="269"/>
    </location>
</feature>
<dbReference type="InterPro" id="IPR051904">
    <property type="entry name" value="UPF0746_actin_org"/>
</dbReference>
<feature type="non-terminal residue" evidence="2">
    <location>
        <position position="1238"/>
    </location>
</feature>
<evidence type="ECO:0000256" key="1">
    <source>
        <dbReference type="SAM" id="MobiDB-lite"/>
    </source>
</evidence>
<feature type="compositionally biased region" description="Low complexity" evidence="1">
    <location>
        <begin position="316"/>
        <end position="330"/>
    </location>
</feature>
<dbReference type="PANTHER" id="PTHR32488">
    <property type="entry name" value="UPF0746 PROTEIN DDB_G0280785-RELATED"/>
    <property type="match status" value="1"/>
</dbReference>
<dbReference type="VEuPathDB" id="AmoebaDB:DICPUDRAFT_159734"/>
<evidence type="ECO:0000313" key="2">
    <source>
        <dbReference type="EMBL" id="EGC28782.1"/>
    </source>
</evidence>
<protein>
    <submittedName>
        <fullName evidence="2">Uncharacterized protein</fullName>
    </submittedName>
</protein>
<evidence type="ECO:0000313" key="3">
    <source>
        <dbReference type="Proteomes" id="UP000001064"/>
    </source>
</evidence>
<feature type="region of interest" description="Disordered" evidence="1">
    <location>
        <begin position="1"/>
        <end position="20"/>
    </location>
</feature>